<dbReference type="RefSeq" id="XP_013275979.1">
    <property type="nucleotide sequence ID" value="XM_013420525.1"/>
</dbReference>
<evidence type="ECO:0000313" key="3">
    <source>
        <dbReference type="Proteomes" id="UP000053617"/>
    </source>
</evidence>
<dbReference type="Proteomes" id="UP000053617">
    <property type="component" value="Unassembled WGS sequence"/>
</dbReference>
<dbReference type="GeneID" id="25291571"/>
<keyword evidence="3" id="KW-1185">Reference proteome</keyword>
<reference evidence="2 3" key="1">
    <citation type="submission" date="2015-01" db="EMBL/GenBank/DDBJ databases">
        <title>The Genome Sequence of Rhinocladiella mackenzie CBS 650.93.</title>
        <authorList>
            <consortium name="The Broad Institute Genomics Platform"/>
            <person name="Cuomo C."/>
            <person name="de Hoog S."/>
            <person name="Gorbushina A."/>
            <person name="Stielow B."/>
            <person name="Teixiera M."/>
            <person name="Abouelleil A."/>
            <person name="Chapman S.B."/>
            <person name="Priest M."/>
            <person name="Young S.K."/>
            <person name="Wortman J."/>
            <person name="Nusbaum C."/>
            <person name="Birren B."/>
        </authorList>
    </citation>
    <scope>NUCLEOTIDE SEQUENCE [LARGE SCALE GENOMIC DNA]</scope>
    <source>
        <strain evidence="2 3">CBS 650.93</strain>
    </source>
</reference>
<dbReference type="SUPFAM" id="SSF102198">
    <property type="entry name" value="Putative cyclase"/>
    <property type="match status" value="1"/>
</dbReference>
<dbReference type="PANTHER" id="PTHR34861">
    <property type="match status" value="1"/>
</dbReference>
<protein>
    <recommendedName>
        <fullName evidence="4">Cyclase</fullName>
    </recommendedName>
</protein>
<evidence type="ECO:0008006" key="4">
    <source>
        <dbReference type="Google" id="ProtNLM"/>
    </source>
</evidence>
<dbReference type="GO" id="GO:0004061">
    <property type="term" value="F:arylformamidase activity"/>
    <property type="evidence" value="ECO:0007669"/>
    <property type="project" value="InterPro"/>
</dbReference>
<comment type="similarity">
    <text evidence="1">Belongs to the Cyclase 1 superfamily.</text>
</comment>
<dbReference type="InterPro" id="IPR007325">
    <property type="entry name" value="KFase/CYL"/>
</dbReference>
<dbReference type="HOGENOM" id="CLU_030671_1_0_1"/>
<dbReference type="PANTHER" id="PTHR34861:SF10">
    <property type="entry name" value="CYCLASE"/>
    <property type="match status" value="1"/>
</dbReference>
<dbReference type="GO" id="GO:0019441">
    <property type="term" value="P:L-tryptophan catabolic process to kynurenine"/>
    <property type="evidence" value="ECO:0007669"/>
    <property type="project" value="InterPro"/>
</dbReference>
<dbReference type="Pfam" id="PF04199">
    <property type="entry name" value="Cyclase"/>
    <property type="match status" value="1"/>
</dbReference>
<organism evidence="2 3">
    <name type="scientific">Rhinocladiella mackenziei CBS 650.93</name>
    <dbReference type="NCBI Taxonomy" id="1442369"/>
    <lineage>
        <taxon>Eukaryota</taxon>
        <taxon>Fungi</taxon>
        <taxon>Dikarya</taxon>
        <taxon>Ascomycota</taxon>
        <taxon>Pezizomycotina</taxon>
        <taxon>Eurotiomycetes</taxon>
        <taxon>Chaetothyriomycetidae</taxon>
        <taxon>Chaetothyriales</taxon>
        <taxon>Herpotrichiellaceae</taxon>
        <taxon>Rhinocladiella</taxon>
    </lineage>
</organism>
<dbReference type="OrthoDB" id="5396at2759"/>
<gene>
    <name evidence="2" type="ORF">Z518_03500</name>
</gene>
<dbReference type="EMBL" id="KN847476">
    <property type="protein sequence ID" value="KIX08843.1"/>
    <property type="molecule type" value="Genomic_DNA"/>
</dbReference>
<evidence type="ECO:0000313" key="2">
    <source>
        <dbReference type="EMBL" id="KIX08843.1"/>
    </source>
</evidence>
<evidence type="ECO:0000256" key="1">
    <source>
        <dbReference type="ARBA" id="ARBA00007865"/>
    </source>
</evidence>
<dbReference type="VEuPathDB" id="FungiDB:Z518_03500"/>
<dbReference type="InterPro" id="IPR037175">
    <property type="entry name" value="KFase_sf"/>
</dbReference>
<accession>A0A0D2HE50</accession>
<name>A0A0D2HE50_9EURO</name>
<dbReference type="AlphaFoldDB" id="A0A0D2HE50"/>
<dbReference type="Gene3D" id="3.50.30.50">
    <property type="entry name" value="Putative cyclase"/>
    <property type="match status" value="1"/>
</dbReference>
<proteinExistence type="inferred from homology"/>
<sequence length="338" mass="37413">MIAPGDIPEFDSLPKVGQMPQGCAWGLFDSNCQKDRLGCLNFLTPEVVQRASKEVRDGVSISLNWPMGAIRTPPFGRKGLGHKIHTFKDSPYNVWSLEDEVEFNTQSSSQWDSLVHFYHQPTGLAYNGIRPVKSKLAEKFENEVQLPTLDLWHARGGMAGRGVLLDYRAWAEAKGISYNCFDSHIITISDLESIAEYQGTKLLFGDILVIRSGYTEDLGAADADEQQRFLNTGRAIGIEGNINSAKWIWNHHFSAVAGDMLAFEVTPPRIGNREGGIADLVLHQYLLGLFGVSIGELWDLKTLGEYCKKAGRYEFFLTSVPLNIPGLVASPPNALAIL</sequence>